<protein>
    <submittedName>
        <fullName evidence="1">Uncharacterized protein</fullName>
    </submittedName>
</protein>
<evidence type="ECO:0000313" key="1">
    <source>
        <dbReference type="EMBL" id="KAI5654705.1"/>
    </source>
</evidence>
<keyword evidence="2" id="KW-1185">Reference proteome</keyword>
<reference evidence="2" key="1">
    <citation type="journal article" date="2023" name="Nat. Plants">
        <title>Single-cell RNA sequencing provides a high-resolution roadmap for understanding the multicellular compartmentation of specialized metabolism.</title>
        <authorList>
            <person name="Sun S."/>
            <person name="Shen X."/>
            <person name="Li Y."/>
            <person name="Li Y."/>
            <person name="Wang S."/>
            <person name="Li R."/>
            <person name="Zhang H."/>
            <person name="Shen G."/>
            <person name="Guo B."/>
            <person name="Wei J."/>
            <person name="Xu J."/>
            <person name="St-Pierre B."/>
            <person name="Chen S."/>
            <person name="Sun C."/>
        </authorList>
    </citation>
    <scope>NUCLEOTIDE SEQUENCE [LARGE SCALE GENOMIC DNA]</scope>
</reference>
<accession>A0ACC0A2E2</accession>
<gene>
    <name evidence="1" type="ORF">M9H77_31892</name>
</gene>
<sequence>MTSKFSVVARVFAVLPWLPEDFCSPTGIYRIQLTLKDPIARIHAFLSADDAVKLFGGLDERNCQMVDSSYGGTFLHKTADEVKDKSHSNKKETKRSKRKKAAKNLEKGSCTSALKGEKRQKKRGTSCVAKLLARGRNTRATTSRRNRTQAAEETRRCFGEKQT</sequence>
<name>A0ACC0A2E2_CATRO</name>
<proteinExistence type="predicted"/>
<dbReference type="EMBL" id="CM044707">
    <property type="protein sequence ID" value="KAI5654705.1"/>
    <property type="molecule type" value="Genomic_DNA"/>
</dbReference>
<evidence type="ECO:0000313" key="2">
    <source>
        <dbReference type="Proteomes" id="UP001060085"/>
    </source>
</evidence>
<comment type="caution">
    <text evidence="1">The sequence shown here is derived from an EMBL/GenBank/DDBJ whole genome shotgun (WGS) entry which is preliminary data.</text>
</comment>
<organism evidence="1 2">
    <name type="scientific">Catharanthus roseus</name>
    <name type="common">Madagascar periwinkle</name>
    <name type="synonym">Vinca rosea</name>
    <dbReference type="NCBI Taxonomy" id="4058"/>
    <lineage>
        <taxon>Eukaryota</taxon>
        <taxon>Viridiplantae</taxon>
        <taxon>Streptophyta</taxon>
        <taxon>Embryophyta</taxon>
        <taxon>Tracheophyta</taxon>
        <taxon>Spermatophyta</taxon>
        <taxon>Magnoliopsida</taxon>
        <taxon>eudicotyledons</taxon>
        <taxon>Gunneridae</taxon>
        <taxon>Pentapetalae</taxon>
        <taxon>asterids</taxon>
        <taxon>lamiids</taxon>
        <taxon>Gentianales</taxon>
        <taxon>Apocynaceae</taxon>
        <taxon>Rauvolfioideae</taxon>
        <taxon>Vinceae</taxon>
        <taxon>Catharanthinae</taxon>
        <taxon>Catharanthus</taxon>
    </lineage>
</organism>
<dbReference type="Proteomes" id="UP001060085">
    <property type="component" value="Linkage Group LG07"/>
</dbReference>